<dbReference type="PANTHER" id="PTHR32308">
    <property type="entry name" value="LYASE BETA SUBUNIT, PUTATIVE (AFU_ORTHOLOGUE AFUA_4G13030)-RELATED"/>
    <property type="match status" value="1"/>
</dbReference>
<evidence type="ECO:0000313" key="7">
    <source>
        <dbReference type="Proteomes" id="UP001210865"/>
    </source>
</evidence>
<evidence type="ECO:0000256" key="2">
    <source>
        <dbReference type="ARBA" id="ARBA00005568"/>
    </source>
</evidence>
<dbReference type="EMBL" id="CP115174">
    <property type="protein sequence ID" value="WBO20737.1"/>
    <property type="molecule type" value="Genomic_DNA"/>
</dbReference>
<keyword evidence="6" id="KW-0456">Lyase</keyword>
<dbReference type="InterPro" id="IPR015813">
    <property type="entry name" value="Pyrv/PenolPyrv_kinase-like_dom"/>
</dbReference>
<organism evidence="6 7">
    <name type="scientific">Sphingomonas abietis</name>
    <dbReference type="NCBI Taxonomy" id="3012344"/>
    <lineage>
        <taxon>Bacteria</taxon>
        <taxon>Pseudomonadati</taxon>
        <taxon>Pseudomonadota</taxon>
        <taxon>Alphaproteobacteria</taxon>
        <taxon>Sphingomonadales</taxon>
        <taxon>Sphingomonadaceae</taxon>
        <taxon>Sphingomonas</taxon>
    </lineage>
</organism>
<name>A0ABY7NJG0_9SPHN</name>
<evidence type="ECO:0000313" key="6">
    <source>
        <dbReference type="EMBL" id="WBO20737.1"/>
    </source>
</evidence>
<reference evidence="6 7" key="1">
    <citation type="submission" date="2022-12" db="EMBL/GenBank/DDBJ databases">
        <title>Sphingomonas abieness sp. nov., an endophytic bacterium isolated from Abies koreana.</title>
        <authorList>
            <person name="Jiang L."/>
            <person name="Lee J."/>
        </authorList>
    </citation>
    <scope>NUCLEOTIDE SEQUENCE [LARGE SCALE GENOMIC DNA]</scope>
    <source>
        <strain evidence="7">PAMB 00755</strain>
    </source>
</reference>
<gene>
    <name evidence="6" type="ORF">PBT88_10980</name>
</gene>
<feature type="domain" description="HpcH/HpaI aldolase/citrate lyase" evidence="5">
    <location>
        <begin position="15"/>
        <end position="213"/>
    </location>
</feature>
<comment type="cofactor">
    <cofactor evidence="1">
        <name>Mg(2+)</name>
        <dbReference type="ChEBI" id="CHEBI:18420"/>
    </cofactor>
</comment>
<dbReference type="SUPFAM" id="SSF51621">
    <property type="entry name" value="Phosphoenolpyruvate/pyruvate domain"/>
    <property type="match status" value="1"/>
</dbReference>
<dbReference type="Proteomes" id="UP001210865">
    <property type="component" value="Chromosome"/>
</dbReference>
<sequence length="273" mass="28085">MSPESGASARISAARTFLFVPGDRPDRFDKAVASGADIVILDLEDAVTPAAKDVARNAVGDWLRAGNSAVVRINASGSDWFEEDLALSACSGLLGIMLPKAEVGSALDRVAAMSPVVALIESAAGVADIQAIARRSGVVRLAFGTIDLALDLDTTSDEVLVTIGTQFVVASRAAGLSSPIDGVTVGFKDPALVQDAMQLARTRGFGAKLCIHPAQLAAVRQALAPSAEDIARAMRIIEADRASGGAAVALDGQMVDKPLVAKAQRLLADAKSL</sequence>
<dbReference type="Pfam" id="PF03328">
    <property type="entry name" value="HpcH_HpaI"/>
    <property type="match status" value="1"/>
</dbReference>
<evidence type="ECO:0000256" key="1">
    <source>
        <dbReference type="ARBA" id="ARBA00001946"/>
    </source>
</evidence>
<keyword evidence="7" id="KW-1185">Reference proteome</keyword>
<dbReference type="Gene3D" id="3.20.20.60">
    <property type="entry name" value="Phosphoenolpyruvate-binding domains"/>
    <property type="match status" value="1"/>
</dbReference>
<evidence type="ECO:0000259" key="5">
    <source>
        <dbReference type="Pfam" id="PF03328"/>
    </source>
</evidence>
<keyword evidence="3" id="KW-0479">Metal-binding</keyword>
<dbReference type="PIRSF" id="PIRSF015582">
    <property type="entry name" value="Cit_lyase_B"/>
    <property type="match status" value="1"/>
</dbReference>
<dbReference type="GO" id="GO:0016829">
    <property type="term" value="F:lyase activity"/>
    <property type="evidence" value="ECO:0007669"/>
    <property type="project" value="UniProtKB-KW"/>
</dbReference>
<protein>
    <submittedName>
        <fullName evidence="6">CoA ester lyase</fullName>
    </submittedName>
</protein>
<comment type="similarity">
    <text evidence="2">Belongs to the HpcH/HpaI aldolase family.</text>
</comment>
<dbReference type="RefSeq" id="WP_270075387.1">
    <property type="nucleotide sequence ID" value="NZ_CP115174.1"/>
</dbReference>
<keyword evidence="4" id="KW-0460">Magnesium</keyword>
<dbReference type="InterPro" id="IPR040442">
    <property type="entry name" value="Pyrv_kinase-like_dom_sf"/>
</dbReference>
<proteinExistence type="inferred from homology"/>
<dbReference type="PANTHER" id="PTHR32308:SF10">
    <property type="entry name" value="CITRATE LYASE SUBUNIT BETA"/>
    <property type="match status" value="1"/>
</dbReference>
<dbReference type="InterPro" id="IPR005000">
    <property type="entry name" value="Aldolase/citrate-lyase_domain"/>
</dbReference>
<dbReference type="InterPro" id="IPR011206">
    <property type="entry name" value="Citrate_lyase_beta/mcl1/mcl2"/>
</dbReference>
<accession>A0ABY7NJG0</accession>
<evidence type="ECO:0000256" key="4">
    <source>
        <dbReference type="ARBA" id="ARBA00022842"/>
    </source>
</evidence>
<evidence type="ECO:0000256" key="3">
    <source>
        <dbReference type="ARBA" id="ARBA00022723"/>
    </source>
</evidence>